<dbReference type="SUPFAM" id="SSF68906">
    <property type="entry name" value="SAP domain"/>
    <property type="match status" value="1"/>
</dbReference>
<dbReference type="SMART" id="SM00715">
    <property type="entry name" value="LA"/>
    <property type="match status" value="1"/>
</dbReference>
<dbReference type="Gene3D" id="1.10.10.10">
    <property type="entry name" value="Winged helix-like DNA-binding domain superfamily/Winged helix DNA-binding domain"/>
    <property type="match status" value="1"/>
</dbReference>
<accession>A0A8J2SNK3</accession>
<keyword evidence="9" id="KW-1185">Reference proteome</keyword>
<dbReference type="OrthoDB" id="340227at2759"/>
<proteinExistence type="inferred from homology"/>
<evidence type="ECO:0008006" key="10">
    <source>
        <dbReference type="Google" id="ProtNLM"/>
    </source>
</evidence>
<dbReference type="InterPro" id="IPR036390">
    <property type="entry name" value="WH_DNA-bd_sf"/>
</dbReference>
<dbReference type="InterPro" id="IPR036361">
    <property type="entry name" value="SAP_dom_sf"/>
</dbReference>
<feature type="domain" description="HTH La-type RNA-binding" evidence="7">
    <location>
        <begin position="194"/>
        <end position="294"/>
    </location>
</feature>
<dbReference type="Proteomes" id="UP000789595">
    <property type="component" value="Unassembled WGS sequence"/>
</dbReference>
<keyword evidence="2 4" id="KW-0694">RNA-binding</keyword>
<comment type="caution">
    <text evidence="8">The sequence shown here is derived from an EMBL/GenBank/DDBJ whole genome shotgun (WGS) entry which is preliminary data.</text>
</comment>
<dbReference type="PANTHER" id="PTHR46551">
    <property type="entry name" value="SAP DOMAIN-CONTAINING RIBONUCLEOPROTEIN"/>
    <property type="match status" value="1"/>
</dbReference>
<dbReference type="InterPro" id="IPR006630">
    <property type="entry name" value="La_HTH"/>
</dbReference>
<sequence>MDAAPTQAMVEPKKLKVVELRAELRRRGLAADGLKAVLVDRLQAALDEEEFGLGAPSPAPEPAAEPAAAAPPPPEPASNEEPAPPVSAQVQAARALRARRAAAAGPEPVEAAGAPSERDLMAAMGLPTALGGPAAAPTPAAAPADEPGTQKTCKHCGQARSQSMFVEKQWKKPRPTCVDCAAKLSAQNEPTRTKPPPSDGGVSVRQQLEYYFSPRNWGQDAFLKSLADEDGAVALEAFFTFPRIAALLPTTVDAAKTADDDRRVLAAAVRKSSQLDLTADGLRVKARRKRERAEKPPAIAGLELSEEELARRAKRAGRFAADAARPPPPPPKRTFAHPGGKITSNKEEATMNFLKRKVEAEQEPPAQRPAIYDEEPE</sequence>
<comment type="similarity">
    <text evidence="3">Belongs to the SAP domain-containing ribonucleoprotein family.</text>
</comment>
<evidence type="ECO:0000256" key="5">
    <source>
        <dbReference type="SAM" id="MobiDB-lite"/>
    </source>
</evidence>
<reference evidence="8" key="1">
    <citation type="submission" date="2021-11" db="EMBL/GenBank/DDBJ databases">
        <authorList>
            <consortium name="Genoscope - CEA"/>
            <person name="William W."/>
        </authorList>
    </citation>
    <scope>NUCLEOTIDE SEQUENCE</scope>
</reference>
<protein>
    <recommendedName>
        <fullName evidence="10">SAP domain-containing protein</fullName>
    </recommendedName>
</protein>
<dbReference type="InterPro" id="IPR003034">
    <property type="entry name" value="SAP_dom"/>
</dbReference>
<dbReference type="SMART" id="SM00513">
    <property type="entry name" value="SAP"/>
    <property type="match status" value="1"/>
</dbReference>
<feature type="compositionally biased region" description="Low complexity" evidence="5">
    <location>
        <begin position="121"/>
        <end position="144"/>
    </location>
</feature>
<dbReference type="Gene3D" id="1.10.720.30">
    <property type="entry name" value="SAP domain"/>
    <property type="match status" value="1"/>
</dbReference>
<feature type="domain" description="SAP" evidence="6">
    <location>
        <begin position="12"/>
        <end position="46"/>
    </location>
</feature>
<dbReference type="PROSITE" id="PS50800">
    <property type="entry name" value="SAP"/>
    <property type="match status" value="1"/>
</dbReference>
<name>A0A8J2SNK3_9STRA</name>
<feature type="compositionally biased region" description="Pro residues" evidence="5">
    <location>
        <begin position="57"/>
        <end position="76"/>
    </location>
</feature>
<dbReference type="PANTHER" id="PTHR46551:SF1">
    <property type="entry name" value="SAP DOMAIN-CONTAINING RIBONUCLEOPROTEIN"/>
    <property type="match status" value="1"/>
</dbReference>
<dbReference type="Pfam" id="PF05383">
    <property type="entry name" value="La"/>
    <property type="match status" value="1"/>
</dbReference>
<evidence type="ECO:0000313" key="8">
    <source>
        <dbReference type="EMBL" id="CAH0370482.1"/>
    </source>
</evidence>
<evidence type="ECO:0000313" key="9">
    <source>
        <dbReference type="Proteomes" id="UP000789595"/>
    </source>
</evidence>
<evidence type="ECO:0000256" key="1">
    <source>
        <dbReference type="ARBA" id="ARBA00022553"/>
    </source>
</evidence>
<feature type="region of interest" description="Disordered" evidence="5">
    <location>
        <begin position="313"/>
        <end position="377"/>
    </location>
</feature>
<dbReference type="AlphaFoldDB" id="A0A8J2SNK3"/>
<dbReference type="InterPro" id="IPR036388">
    <property type="entry name" value="WH-like_DNA-bd_sf"/>
</dbReference>
<organism evidence="8 9">
    <name type="scientific">Pelagomonas calceolata</name>
    <dbReference type="NCBI Taxonomy" id="35677"/>
    <lineage>
        <taxon>Eukaryota</taxon>
        <taxon>Sar</taxon>
        <taxon>Stramenopiles</taxon>
        <taxon>Ochrophyta</taxon>
        <taxon>Pelagophyceae</taxon>
        <taxon>Pelagomonadales</taxon>
        <taxon>Pelagomonadaceae</taxon>
        <taxon>Pelagomonas</taxon>
    </lineage>
</organism>
<keyword evidence="1" id="KW-0597">Phosphoprotein</keyword>
<evidence type="ECO:0000259" key="6">
    <source>
        <dbReference type="PROSITE" id="PS50800"/>
    </source>
</evidence>
<feature type="region of interest" description="Disordered" evidence="5">
    <location>
        <begin position="50"/>
        <end position="151"/>
    </location>
</feature>
<dbReference type="InterPro" id="IPR052240">
    <property type="entry name" value="SAP_domain_ribonucleoprotein"/>
</dbReference>
<dbReference type="GO" id="GO:0005634">
    <property type="term" value="C:nucleus"/>
    <property type="evidence" value="ECO:0007669"/>
    <property type="project" value="TreeGrafter"/>
</dbReference>
<gene>
    <name evidence="8" type="ORF">PECAL_3P03750</name>
</gene>
<dbReference type="PROSITE" id="PS50961">
    <property type="entry name" value="HTH_LA"/>
    <property type="match status" value="1"/>
</dbReference>
<dbReference type="CDD" id="cd07323">
    <property type="entry name" value="LAM"/>
    <property type="match status" value="1"/>
</dbReference>
<dbReference type="SUPFAM" id="SSF46785">
    <property type="entry name" value="Winged helix' DNA-binding domain"/>
    <property type="match status" value="1"/>
</dbReference>
<evidence type="ECO:0000256" key="4">
    <source>
        <dbReference type="PROSITE-ProRule" id="PRU00332"/>
    </source>
</evidence>
<dbReference type="Pfam" id="PF02037">
    <property type="entry name" value="SAP"/>
    <property type="match status" value="1"/>
</dbReference>
<feature type="compositionally biased region" description="Low complexity" evidence="5">
    <location>
        <begin position="77"/>
        <end position="114"/>
    </location>
</feature>
<evidence type="ECO:0000256" key="3">
    <source>
        <dbReference type="ARBA" id="ARBA00046328"/>
    </source>
</evidence>
<dbReference type="EMBL" id="CAKKNE010000003">
    <property type="protein sequence ID" value="CAH0370482.1"/>
    <property type="molecule type" value="Genomic_DNA"/>
</dbReference>
<evidence type="ECO:0000259" key="7">
    <source>
        <dbReference type="PROSITE" id="PS50961"/>
    </source>
</evidence>
<dbReference type="GO" id="GO:0016973">
    <property type="term" value="P:poly(A)+ mRNA export from nucleus"/>
    <property type="evidence" value="ECO:0007669"/>
    <property type="project" value="TreeGrafter"/>
</dbReference>
<dbReference type="GO" id="GO:0003723">
    <property type="term" value="F:RNA binding"/>
    <property type="evidence" value="ECO:0007669"/>
    <property type="project" value="UniProtKB-UniRule"/>
</dbReference>
<evidence type="ECO:0000256" key="2">
    <source>
        <dbReference type="ARBA" id="ARBA00022884"/>
    </source>
</evidence>